<dbReference type="Proteomes" id="UP000623250">
    <property type="component" value="Unassembled WGS sequence"/>
</dbReference>
<feature type="compositionally biased region" description="Polar residues" evidence="1">
    <location>
        <begin position="110"/>
        <end position="120"/>
    </location>
</feature>
<protein>
    <recommendedName>
        <fullName evidence="5">DUF1049 domain-containing protein</fullName>
    </recommendedName>
</protein>
<keyword evidence="2" id="KW-1133">Transmembrane helix</keyword>
<keyword evidence="4" id="KW-1185">Reference proteome</keyword>
<accession>A0A8I1GFC0</accession>
<feature type="transmembrane region" description="Helical" evidence="2">
    <location>
        <begin position="47"/>
        <end position="69"/>
    </location>
</feature>
<proteinExistence type="predicted"/>
<reference evidence="3 4" key="1">
    <citation type="submission" date="2020-12" db="EMBL/GenBank/DDBJ databases">
        <title>Revised draft genomes of Rhodomicrobium vannielii ATCC 17100 and Rhodomicrobium udaipurense JA643.</title>
        <authorList>
            <person name="Conners E.M."/>
            <person name="Davenport E.J."/>
            <person name="Bose A."/>
        </authorList>
    </citation>
    <scope>NUCLEOTIDE SEQUENCE [LARGE SCALE GENOMIC DNA]</scope>
    <source>
        <strain evidence="3 4">JA643</strain>
    </source>
</reference>
<gene>
    <name evidence="3" type="ORF">JDN41_08175</name>
</gene>
<evidence type="ECO:0000313" key="4">
    <source>
        <dbReference type="Proteomes" id="UP000623250"/>
    </source>
</evidence>
<keyword evidence="2" id="KW-0812">Transmembrane</keyword>
<dbReference type="RefSeq" id="WP_052037088.1">
    <property type="nucleotide sequence ID" value="NZ_JAEMUK010000014.1"/>
</dbReference>
<keyword evidence="2" id="KW-0472">Membrane</keyword>
<dbReference type="AlphaFoldDB" id="A0A8I1GFC0"/>
<evidence type="ECO:0008006" key="5">
    <source>
        <dbReference type="Google" id="ProtNLM"/>
    </source>
</evidence>
<evidence type="ECO:0000256" key="2">
    <source>
        <dbReference type="SAM" id="Phobius"/>
    </source>
</evidence>
<evidence type="ECO:0000313" key="3">
    <source>
        <dbReference type="EMBL" id="MBJ7543533.1"/>
    </source>
</evidence>
<organism evidence="3 4">
    <name type="scientific">Rhodomicrobium udaipurense</name>
    <dbReference type="NCBI Taxonomy" id="1202716"/>
    <lineage>
        <taxon>Bacteria</taxon>
        <taxon>Pseudomonadati</taxon>
        <taxon>Pseudomonadota</taxon>
        <taxon>Alphaproteobacteria</taxon>
        <taxon>Hyphomicrobiales</taxon>
        <taxon>Hyphomicrobiaceae</taxon>
        <taxon>Rhodomicrobium</taxon>
    </lineage>
</organism>
<feature type="region of interest" description="Disordered" evidence="1">
    <location>
        <begin position="101"/>
        <end position="120"/>
    </location>
</feature>
<comment type="caution">
    <text evidence="3">The sequence shown here is derived from an EMBL/GenBank/DDBJ whole genome shotgun (WGS) entry which is preliminary data.</text>
</comment>
<evidence type="ECO:0000256" key="1">
    <source>
        <dbReference type="SAM" id="MobiDB-lite"/>
    </source>
</evidence>
<name>A0A8I1GFC0_9HYPH</name>
<sequence>MKRFLIFVLLLIIGAVIAAFAVANRHDVSFVVDPFIDRDIALKVNLPFYVFLFGAAFLGAIGGWIAAWLGQGHWRKAARDTHREAAIWKQEAEKLKRGLEQALPKPGAAQPQQRALRSIR</sequence>
<dbReference type="EMBL" id="JAEMUK010000014">
    <property type="protein sequence ID" value="MBJ7543533.1"/>
    <property type="molecule type" value="Genomic_DNA"/>
</dbReference>